<reference evidence="2" key="1">
    <citation type="journal article" date="2015" name="Nat. Genet.">
        <title>The genome and transcriptome of the zoonotic hookworm Ancylostoma ceylanicum identify infection-specific gene families.</title>
        <authorList>
            <person name="Schwarz E.M."/>
            <person name="Hu Y."/>
            <person name="Antoshechkin I."/>
            <person name="Miller M.M."/>
            <person name="Sternberg P.W."/>
            <person name="Aroian R.V."/>
        </authorList>
    </citation>
    <scope>NUCLEOTIDE SEQUENCE</scope>
    <source>
        <strain evidence="2">HY135</strain>
    </source>
</reference>
<proteinExistence type="predicted"/>
<evidence type="ECO:0000313" key="1">
    <source>
        <dbReference type="EMBL" id="EYC04753.1"/>
    </source>
</evidence>
<keyword evidence="2" id="KW-1185">Reference proteome</keyword>
<name>A0A016TQM1_9BILA</name>
<protein>
    <submittedName>
        <fullName evidence="1">Uncharacterized protein</fullName>
    </submittedName>
</protein>
<dbReference type="EMBL" id="JARK01001422">
    <property type="protein sequence ID" value="EYC04753.1"/>
    <property type="molecule type" value="Genomic_DNA"/>
</dbReference>
<dbReference type="AlphaFoldDB" id="A0A016TQM1"/>
<evidence type="ECO:0000313" key="2">
    <source>
        <dbReference type="Proteomes" id="UP000024635"/>
    </source>
</evidence>
<gene>
    <name evidence="1" type="primary">Acey_s0086.g1971</name>
    <name evidence="1" type="ORF">Y032_0086g1971</name>
</gene>
<organism evidence="1 2">
    <name type="scientific">Ancylostoma ceylanicum</name>
    <dbReference type="NCBI Taxonomy" id="53326"/>
    <lineage>
        <taxon>Eukaryota</taxon>
        <taxon>Metazoa</taxon>
        <taxon>Ecdysozoa</taxon>
        <taxon>Nematoda</taxon>
        <taxon>Chromadorea</taxon>
        <taxon>Rhabditida</taxon>
        <taxon>Rhabditina</taxon>
        <taxon>Rhabditomorpha</taxon>
        <taxon>Strongyloidea</taxon>
        <taxon>Ancylostomatidae</taxon>
        <taxon>Ancylostomatinae</taxon>
        <taxon>Ancylostoma</taxon>
    </lineage>
</organism>
<dbReference type="Proteomes" id="UP000024635">
    <property type="component" value="Unassembled WGS sequence"/>
</dbReference>
<accession>A0A016TQM1</accession>
<sequence length="94" mass="10668">MKIILRVCIIVREKHCSALYLERAVGWSCAIGQWRELTNQGVCPRRSLQVLHSTPREKERIQAILIGALRPPVTPICSNLNGVSPTKLFYKLNN</sequence>
<comment type="caution">
    <text evidence="1">The sequence shown here is derived from an EMBL/GenBank/DDBJ whole genome shotgun (WGS) entry which is preliminary data.</text>
</comment>